<organism evidence="2 3">
    <name type="scientific">Massilicoli timonensis</name>
    <dbReference type="NCBI Taxonomy" id="2015901"/>
    <lineage>
        <taxon>Bacteria</taxon>
        <taxon>Bacillati</taxon>
        <taxon>Bacillota</taxon>
        <taxon>Erysipelotrichia</taxon>
        <taxon>Erysipelotrichales</taxon>
        <taxon>Erysipelotrichaceae</taxon>
        <taxon>Massilicoli</taxon>
    </lineage>
</organism>
<dbReference type="EMBL" id="JANGCH010000013">
    <property type="protein sequence ID" value="MCQ5122326.1"/>
    <property type="molecule type" value="Genomic_DNA"/>
</dbReference>
<dbReference type="SUPFAM" id="SSF52540">
    <property type="entry name" value="P-loop containing nucleoside triphosphate hydrolases"/>
    <property type="match status" value="1"/>
</dbReference>
<feature type="domain" description="AAA+ ATPase" evidence="1">
    <location>
        <begin position="151"/>
        <end position="298"/>
    </location>
</feature>
<dbReference type="InterPro" id="IPR027417">
    <property type="entry name" value="P-loop_NTPase"/>
</dbReference>
<evidence type="ECO:0000313" key="3">
    <source>
        <dbReference type="Proteomes" id="UP001524435"/>
    </source>
</evidence>
<comment type="caution">
    <text evidence="2">The sequence shown here is derived from an EMBL/GenBank/DDBJ whole genome shotgun (WGS) entry which is preliminary data.</text>
</comment>
<evidence type="ECO:0000259" key="1">
    <source>
        <dbReference type="SMART" id="SM00382"/>
    </source>
</evidence>
<dbReference type="InterPro" id="IPR003593">
    <property type="entry name" value="AAA+_ATPase"/>
</dbReference>
<dbReference type="CDD" id="cd00009">
    <property type="entry name" value="AAA"/>
    <property type="match status" value="1"/>
</dbReference>
<evidence type="ECO:0000313" key="2">
    <source>
        <dbReference type="EMBL" id="MCQ5122326.1"/>
    </source>
</evidence>
<dbReference type="RefSeq" id="WP_102265779.1">
    <property type="nucleotide sequence ID" value="NZ_CALVCM010000007.1"/>
</dbReference>
<dbReference type="Proteomes" id="UP001524435">
    <property type="component" value="Unassembled WGS sequence"/>
</dbReference>
<dbReference type="PANTHER" id="PTHR30050:SF8">
    <property type="entry name" value="PRIMOSOMAL PROTEIN DNAI"/>
    <property type="match status" value="1"/>
</dbReference>
<accession>A0ABT1SM82</accession>
<name>A0ABT1SM82_9FIRM</name>
<keyword evidence="2" id="KW-0547">Nucleotide-binding</keyword>
<reference evidence="2 3" key="1">
    <citation type="submission" date="2022-06" db="EMBL/GenBank/DDBJ databases">
        <title>Isolation of gut microbiota from human fecal samples.</title>
        <authorList>
            <person name="Pamer E.G."/>
            <person name="Barat B."/>
            <person name="Waligurski E."/>
            <person name="Medina S."/>
            <person name="Paddock L."/>
            <person name="Mostad J."/>
        </authorList>
    </citation>
    <scope>NUCLEOTIDE SEQUENCE [LARGE SCALE GENOMIC DNA]</scope>
    <source>
        <strain evidence="2 3">DFI.6.1</strain>
    </source>
</reference>
<protein>
    <submittedName>
        <fullName evidence="2">ATP-binding protein</fullName>
    </submittedName>
</protein>
<gene>
    <name evidence="2" type="ORF">NE663_08650</name>
</gene>
<sequence length="300" mass="35097">MEQVQFNFPLTKEQEEQRQKRFEKLKNSETMRQWLKRNRCDEHFLWEHSVKMEQLLTRYETCQSCQGLHQCAYAKKGYVLDLTFEQVLLEQLTPCRYMRKKMQELAHLQNYRYCDLSEAQLLINLETLDVSKESNDYKTMLKQVVLSAFKKQKGVYLYGKPGVGKTYLAAGIANHFAKQGQKVAFVNVVRLIQDLKGMFGDSDAIAKRMELLMRVPVLVLDDLGGENITKWSRDEILLPLLDARMEAGLFTCFTSNYQYGDLQRQYQYASGIEEEMNALRFLERVKALSCEIFVKGSSRR</sequence>
<dbReference type="Gene3D" id="3.40.50.300">
    <property type="entry name" value="P-loop containing nucleotide triphosphate hydrolases"/>
    <property type="match status" value="1"/>
</dbReference>
<dbReference type="Pfam" id="PF01695">
    <property type="entry name" value="IstB_IS21"/>
    <property type="match status" value="1"/>
</dbReference>
<keyword evidence="3" id="KW-1185">Reference proteome</keyword>
<keyword evidence="2" id="KW-0067">ATP-binding</keyword>
<dbReference type="GO" id="GO:0005524">
    <property type="term" value="F:ATP binding"/>
    <property type="evidence" value="ECO:0007669"/>
    <property type="project" value="UniProtKB-KW"/>
</dbReference>
<dbReference type="InterPro" id="IPR002611">
    <property type="entry name" value="IstB_ATP-bd"/>
</dbReference>
<dbReference type="PANTHER" id="PTHR30050">
    <property type="entry name" value="CHROMOSOMAL REPLICATION INITIATOR PROTEIN DNAA"/>
    <property type="match status" value="1"/>
</dbReference>
<proteinExistence type="predicted"/>
<dbReference type="SMART" id="SM00382">
    <property type="entry name" value="AAA"/>
    <property type="match status" value="1"/>
</dbReference>